<dbReference type="PANTHER" id="PTHR11214">
    <property type="entry name" value="BETA-1,3-N-ACETYLGLUCOSAMINYLTRANSFERASE"/>
    <property type="match status" value="1"/>
</dbReference>
<evidence type="ECO:0000256" key="4">
    <source>
        <dbReference type="ARBA" id="ARBA00022679"/>
    </source>
</evidence>
<keyword evidence="8" id="KW-0333">Golgi apparatus</keyword>
<dbReference type="Proteomes" id="UP000320333">
    <property type="component" value="Unassembled WGS sequence"/>
</dbReference>
<sequence>MTSTETTRAVLLYPSLKSIPGYARVLVLIVLWVLATATAFDVPNQMKTHLHPLNNNADQVTPEDLIRLQAPSQTFSVERKMDASNNTAIANMTLPNSLNFVKSRSISLSPAPLLNAKGCPPPKPALIGVPSLLSFDNAVRRKFLRDLYIKHNQLLPEASQIDFKFMYGISSKPQFSFQMALERLSNPNDTLTTSHEENMNKGKTLDWFLFARNLSYAPHPTQPGKWCQKYLYVGKTDDDAVIHVPRLSARLQELATNKSSQYIGRVWGKTKKTDLKHMTGMLYVVSLDVLEWMYSNPKETPVSGVLGEDLQFSRWILDAQLDVEWIDETRFHDRPRDGELSGWSPAPITNQTIVVHYARKGWSTLQVNAIKMLGLIALWTMCALCAAELHMIAKKSSLSPSTTEPLQSQLNEALNASVDTFSDMSPPPSSLILETRLPNGSILLQWHPSVLPYESCPQEPQPALVGIPTTLDQKNTVRREFLRYHYTRLNKLMQTSKQIETRFVLGLGKAKQAPYQTAIEMNAHLEDSVVTNRTEGVTNGKTLDWFQRARNMSYYRHPSIEGKWCRKFRYLGKADDDSIIHLERLSALLMKLSLSPGSQFVGRRWDRGNEYPELKHMTGMLYLTSLEVIEWLSFQPIPPQDRNKLGEDIQFARWIIQGNLSVSWIDRDDFHDRSEDGFPVGFSHRPVGLDTVVVHHCKTYQQFFKCMWRLFDREFK</sequence>
<evidence type="ECO:0008006" key="13">
    <source>
        <dbReference type="Google" id="ProtNLM"/>
    </source>
</evidence>
<evidence type="ECO:0000313" key="12">
    <source>
        <dbReference type="Proteomes" id="UP000320333"/>
    </source>
</evidence>
<dbReference type="GO" id="GO:0000139">
    <property type="term" value="C:Golgi membrane"/>
    <property type="evidence" value="ECO:0007669"/>
    <property type="project" value="UniProtKB-SubCell"/>
</dbReference>
<dbReference type="GO" id="GO:0016758">
    <property type="term" value="F:hexosyltransferase activity"/>
    <property type="evidence" value="ECO:0007669"/>
    <property type="project" value="InterPro"/>
</dbReference>
<comment type="caution">
    <text evidence="11">The sequence shown here is derived from an EMBL/GenBank/DDBJ whole genome shotgun (WGS) entry which is preliminary data.</text>
</comment>
<evidence type="ECO:0000313" key="11">
    <source>
        <dbReference type="EMBL" id="TPX75545.1"/>
    </source>
</evidence>
<dbReference type="EMBL" id="QEAP01000077">
    <property type="protein sequence ID" value="TPX75545.1"/>
    <property type="molecule type" value="Genomic_DNA"/>
</dbReference>
<dbReference type="STRING" id="246404.A0A507FIT2"/>
<keyword evidence="7 10" id="KW-1133">Transmembrane helix</keyword>
<organism evidence="11 12">
    <name type="scientific">Chytriomyces confervae</name>
    <dbReference type="NCBI Taxonomy" id="246404"/>
    <lineage>
        <taxon>Eukaryota</taxon>
        <taxon>Fungi</taxon>
        <taxon>Fungi incertae sedis</taxon>
        <taxon>Chytridiomycota</taxon>
        <taxon>Chytridiomycota incertae sedis</taxon>
        <taxon>Chytridiomycetes</taxon>
        <taxon>Chytridiales</taxon>
        <taxon>Chytriomycetaceae</taxon>
        <taxon>Chytriomyces</taxon>
    </lineage>
</organism>
<keyword evidence="12" id="KW-1185">Reference proteome</keyword>
<keyword evidence="5 10" id="KW-0812">Transmembrane</keyword>
<dbReference type="PANTHER" id="PTHR11214:SF351">
    <property type="entry name" value="BETA-1,3-GALACTOSYLTRANSFERASE PVG3"/>
    <property type="match status" value="1"/>
</dbReference>
<evidence type="ECO:0000256" key="10">
    <source>
        <dbReference type="SAM" id="Phobius"/>
    </source>
</evidence>
<keyword evidence="4" id="KW-0808">Transferase</keyword>
<evidence type="ECO:0000256" key="7">
    <source>
        <dbReference type="ARBA" id="ARBA00022989"/>
    </source>
</evidence>
<reference evidence="11 12" key="1">
    <citation type="journal article" date="2019" name="Sci. Rep.">
        <title>Comparative genomics of chytrid fungi reveal insights into the obligate biotrophic and pathogenic lifestyle of Synchytrium endobioticum.</title>
        <authorList>
            <person name="van de Vossenberg B.T.L.H."/>
            <person name="Warris S."/>
            <person name="Nguyen H.D.T."/>
            <person name="van Gent-Pelzer M.P.E."/>
            <person name="Joly D.L."/>
            <person name="van de Geest H.C."/>
            <person name="Bonants P.J.M."/>
            <person name="Smith D.S."/>
            <person name="Levesque C.A."/>
            <person name="van der Lee T.A.J."/>
        </authorList>
    </citation>
    <scope>NUCLEOTIDE SEQUENCE [LARGE SCALE GENOMIC DNA]</scope>
    <source>
        <strain evidence="11 12">CBS 675.73</strain>
    </source>
</reference>
<evidence type="ECO:0000256" key="2">
    <source>
        <dbReference type="ARBA" id="ARBA00008661"/>
    </source>
</evidence>
<comment type="subcellular location">
    <subcellularLocation>
        <location evidence="1">Golgi apparatus membrane</location>
        <topology evidence="1">Single-pass type II membrane protein</topology>
    </subcellularLocation>
</comment>
<evidence type="ECO:0000256" key="6">
    <source>
        <dbReference type="ARBA" id="ARBA00022968"/>
    </source>
</evidence>
<dbReference type="OrthoDB" id="2100820at2759"/>
<dbReference type="AlphaFoldDB" id="A0A507FIT2"/>
<dbReference type="InterPro" id="IPR002659">
    <property type="entry name" value="Glyco_trans_31"/>
</dbReference>
<comment type="similarity">
    <text evidence="2">Belongs to the glycosyltransferase 31 family.</text>
</comment>
<keyword evidence="6" id="KW-0735">Signal-anchor</keyword>
<keyword evidence="3" id="KW-0328">Glycosyltransferase</keyword>
<feature type="transmembrane region" description="Helical" evidence="10">
    <location>
        <begin position="21"/>
        <end position="40"/>
    </location>
</feature>
<gene>
    <name evidence="11" type="ORF">CcCBS67573_g03183</name>
</gene>
<protein>
    <recommendedName>
        <fullName evidence="13">Hexosyltransferase</fullName>
    </recommendedName>
</protein>
<evidence type="ECO:0000256" key="5">
    <source>
        <dbReference type="ARBA" id="ARBA00022692"/>
    </source>
</evidence>
<keyword evidence="9 10" id="KW-0472">Membrane</keyword>
<name>A0A507FIT2_9FUNG</name>
<evidence type="ECO:0000256" key="9">
    <source>
        <dbReference type="ARBA" id="ARBA00023136"/>
    </source>
</evidence>
<evidence type="ECO:0000256" key="3">
    <source>
        <dbReference type="ARBA" id="ARBA00022676"/>
    </source>
</evidence>
<accession>A0A507FIT2</accession>
<proteinExistence type="inferred from homology"/>
<evidence type="ECO:0000256" key="8">
    <source>
        <dbReference type="ARBA" id="ARBA00023034"/>
    </source>
</evidence>
<evidence type="ECO:0000256" key="1">
    <source>
        <dbReference type="ARBA" id="ARBA00004323"/>
    </source>
</evidence>